<dbReference type="RefSeq" id="XP_022336215.1">
    <property type="nucleotide sequence ID" value="XM_022480507.1"/>
</dbReference>
<protein>
    <submittedName>
        <fullName evidence="5">C-type lectin domain family 4 member G-like</fullName>
    </submittedName>
</protein>
<evidence type="ECO:0000256" key="1">
    <source>
        <dbReference type="ARBA" id="ARBA00023157"/>
    </source>
</evidence>
<dbReference type="InterPro" id="IPR018378">
    <property type="entry name" value="C-type_lectin_CS"/>
</dbReference>
<gene>
    <name evidence="5" type="primary">LOC111132681</name>
</gene>
<dbReference type="GeneID" id="111132681"/>
<dbReference type="InterPro" id="IPR001304">
    <property type="entry name" value="C-type_lectin-like"/>
</dbReference>
<feature type="domain" description="Apple" evidence="3">
    <location>
        <begin position="91"/>
        <end position="170"/>
    </location>
</feature>
<dbReference type="AlphaFoldDB" id="A0A8B8E7V0"/>
<accession>A0A8B8E7V0</accession>
<dbReference type="CDD" id="cd00037">
    <property type="entry name" value="CLECT"/>
    <property type="match status" value="1"/>
</dbReference>
<sequence length="304" mass="35238">MEILKKAPNPSAFEEYQRDKFVGQPSFYGLLKKLSPHIKISMPKDDACFKCEFHRKAVEVGRSEEDKLEAPNAYLTPIEGARREREVCKTCVQESKKFTFDNTNKTCETSSFKTRTLLRCAVFCVQRDTCLAILYDNTGRECCLLDRQLRVFNDVQPDGGNVFDYFEKSANQTELDCKGGWENYSDSSYCFVNEKSDWNIAERICSLMGAHLVAIESEHENEWLFTRLGDYYEMGYDDRWWSGGTDGASEGSFYWQHSKQGLDFTYWNPNDPSGKTSENCVLLLFFDKWQDFPCMTESNFICEK</sequence>
<dbReference type="InterPro" id="IPR016186">
    <property type="entry name" value="C-type_lectin-like/link_sf"/>
</dbReference>
<dbReference type="SUPFAM" id="SSF56436">
    <property type="entry name" value="C-type lectin-like"/>
    <property type="match status" value="1"/>
</dbReference>
<dbReference type="PROSITE" id="PS00615">
    <property type="entry name" value="C_TYPE_LECTIN_1"/>
    <property type="match status" value="1"/>
</dbReference>
<proteinExistence type="predicted"/>
<dbReference type="Pfam" id="PF00024">
    <property type="entry name" value="PAN_1"/>
    <property type="match status" value="1"/>
</dbReference>
<dbReference type="InterPro" id="IPR050111">
    <property type="entry name" value="C-type_lectin/snaclec_domain"/>
</dbReference>
<evidence type="ECO:0000313" key="5">
    <source>
        <dbReference type="RefSeq" id="XP_022336215.1"/>
    </source>
</evidence>
<dbReference type="InterPro" id="IPR003609">
    <property type="entry name" value="Pan_app"/>
</dbReference>
<evidence type="ECO:0000259" key="3">
    <source>
        <dbReference type="PROSITE" id="PS50948"/>
    </source>
</evidence>
<dbReference type="Proteomes" id="UP000694844">
    <property type="component" value="Chromosome 5"/>
</dbReference>
<keyword evidence="4" id="KW-1185">Reference proteome</keyword>
<dbReference type="OrthoDB" id="6051775at2759"/>
<dbReference type="InterPro" id="IPR016187">
    <property type="entry name" value="CTDL_fold"/>
</dbReference>
<evidence type="ECO:0000259" key="2">
    <source>
        <dbReference type="PROSITE" id="PS50041"/>
    </source>
</evidence>
<dbReference type="PROSITE" id="PS50041">
    <property type="entry name" value="C_TYPE_LECTIN_2"/>
    <property type="match status" value="1"/>
</dbReference>
<dbReference type="KEGG" id="cvn:111132681"/>
<dbReference type="PROSITE" id="PS50948">
    <property type="entry name" value="PAN"/>
    <property type="match status" value="1"/>
</dbReference>
<feature type="domain" description="C-type lectin" evidence="2">
    <location>
        <begin position="184"/>
        <end position="303"/>
    </location>
</feature>
<name>A0A8B8E7V0_CRAVI</name>
<organism evidence="4 5">
    <name type="scientific">Crassostrea virginica</name>
    <name type="common">Eastern oyster</name>
    <dbReference type="NCBI Taxonomy" id="6565"/>
    <lineage>
        <taxon>Eukaryota</taxon>
        <taxon>Metazoa</taxon>
        <taxon>Spiralia</taxon>
        <taxon>Lophotrochozoa</taxon>
        <taxon>Mollusca</taxon>
        <taxon>Bivalvia</taxon>
        <taxon>Autobranchia</taxon>
        <taxon>Pteriomorphia</taxon>
        <taxon>Ostreida</taxon>
        <taxon>Ostreoidea</taxon>
        <taxon>Ostreidae</taxon>
        <taxon>Crassostrea</taxon>
    </lineage>
</organism>
<evidence type="ECO:0000313" key="4">
    <source>
        <dbReference type="Proteomes" id="UP000694844"/>
    </source>
</evidence>
<dbReference type="SMART" id="SM00034">
    <property type="entry name" value="CLECT"/>
    <property type="match status" value="1"/>
</dbReference>
<dbReference type="Gene3D" id="3.10.100.10">
    <property type="entry name" value="Mannose-Binding Protein A, subunit A"/>
    <property type="match status" value="1"/>
</dbReference>
<reference evidence="5" key="1">
    <citation type="submission" date="2025-08" db="UniProtKB">
        <authorList>
            <consortium name="RefSeq"/>
        </authorList>
    </citation>
    <scope>IDENTIFICATION</scope>
    <source>
        <tissue evidence="5">Whole sample</tissue>
    </source>
</reference>
<dbReference type="PANTHER" id="PTHR22803">
    <property type="entry name" value="MANNOSE, PHOSPHOLIPASE, LECTIN RECEPTOR RELATED"/>
    <property type="match status" value="1"/>
</dbReference>
<dbReference type="Pfam" id="PF00059">
    <property type="entry name" value="Lectin_C"/>
    <property type="match status" value="1"/>
</dbReference>
<keyword evidence="1" id="KW-1015">Disulfide bond</keyword>